<evidence type="ECO:0000313" key="7">
    <source>
        <dbReference type="Proteomes" id="UP000245845"/>
    </source>
</evidence>
<dbReference type="Pfam" id="PF01418">
    <property type="entry name" value="HTH_6"/>
    <property type="match status" value="1"/>
</dbReference>
<evidence type="ECO:0000259" key="4">
    <source>
        <dbReference type="PROSITE" id="PS51071"/>
    </source>
</evidence>
<dbReference type="PANTHER" id="PTHR30514:SF21">
    <property type="entry name" value="RPIR-FAMILY TRANSCRIPTIONAL REGULATOR"/>
    <property type="match status" value="1"/>
</dbReference>
<dbReference type="InterPro" id="IPR035472">
    <property type="entry name" value="RpiR-like_SIS"/>
</dbReference>
<dbReference type="PROSITE" id="PS51464">
    <property type="entry name" value="SIS"/>
    <property type="match status" value="1"/>
</dbReference>
<evidence type="ECO:0000259" key="5">
    <source>
        <dbReference type="PROSITE" id="PS51464"/>
    </source>
</evidence>
<feature type="domain" description="SIS" evidence="5">
    <location>
        <begin position="115"/>
        <end position="249"/>
    </location>
</feature>
<evidence type="ECO:0000256" key="1">
    <source>
        <dbReference type="ARBA" id="ARBA00023015"/>
    </source>
</evidence>
<dbReference type="InterPro" id="IPR000281">
    <property type="entry name" value="HTH_RpiR"/>
</dbReference>
<dbReference type="InterPro" id="IPR036388">
    <property type="entry name" value="WH-like_DNA-bd_sf"/>
</dbReference>
<evidence type="ECO:0000256" key="2">
    <source>
        <dbReference type="ARBA" id="ARBA00023125"/>
    </source>
</evidence>
<dbReference type="GO" id="GO:0003700">
    <property type="term" value="F:DNA-binding transcription factor activity"/>
    <property type="evidence" value="ECO:0007669"/>
    <property type="project" value="InterPro"/>
</dbReference>
<dbReference type="AlphaFoldDB" id="A0A2Y9C9M0"/>
<dbReference type="SUPFAM" id="SSF53697">
    <property type="entry name" value="SIS domain"/>
    <property type="match status" value="1"/>
</dbReference>
<accession>A0A2Y9C9M0</accession>
<keyword evidence="7" id="KW-1185">Reference proteome</keyword>
<dbReference type="Proteomes" id="UP000245845">
    <property type="component" value="Unassembled WGS sequence"/>
</dbReference>
<comment type="caution">
    <text evidence="6">The sequence shown here is derived from an EMBL/GenBank/DDBJ whole genome shotgun (WGS) entry which is preliminary data.</text>
</comment>
<feature type="domain" description="HTH rpiR-type" evidence="4">
    <location>
        <begin position="6"/>
        <end position="81"/>
    </location>
</feature>
<keyword evidence="3" id="KW-0804">Transcription</keyword>
<dbReference type="Pfam" id="PF01380">
    <property type="entry name" value="SIS"/>
    <property type="match status" value="1"/>
</dbReference>
<dbReference type="InterPro" id="IPR047640">
    <property type="entry name" value="RpiR-like"/>
</dbReference>
<protein>
    <submittedName>
        <fullName evidence="6">RpiR family transcriptional regulator</fullName>
    </submittedName>
</protein>
<dbReference type="PANTHER" id="PTHR30514">
    <property type="entry name" value="GLUCOKINASE"/>
    <property type="match status" value="1"/>
</dbReference>
<keyword evidence="1" id="KW-0805">Transcription regulation</keyword>
<dbReference type="CDD" id="cd05013">
    <property type="entry name" value="SIS_RpiR"/>
    <property type="match status" value="1"/>
</dbReference>
<name>A0A2Y9C9M0_9FIRM</name>
<gene>
    <name evidence="6" type="ORF">A8806_101750</name>
</gene>
<dbReference type="Gene3D" id="1.10.10.10">
    <property type="entry name" value="Winged helix-like DNA-binding domain superfamily/Winged helix DNA-binding domain"/>
    <property type="match status" value="1"/>
</dbReference>
<dbReference type="RefSeq" id="WP_109729782.1">
    <property type="nucleotide sequence ID" value="NZ_BAAACK010000007.1"/>
</dbReference>
<dbReference type="InterPro" id="IPR046348">
    <property type="entry name" value="SIS_dom_sf"/>
</dbReference>
<sequence>MAYYYSSVLSNIKEHYENFTSVEEKIGDFFLYNQEKIDFSSKAVSNKLYVSKASLSRFAQKCGYHGYKELRYQYEAAFRNYGETANQNTYKICRVYQELLIEICSNIDNKKLGQILKKIKCSERVLVCGKESSEFSVKETALRFMQEGYNVVMLTGTDMIKTQIARLDKTAMVIAFDFEGNDQDVFRLLQEANYKKAKTVLFTGGNTGNYKNLCSEIIEFPTIDCIGYNYVGSLQISTLVMLDILFTEL</sequence>
<reference evidence="6 7" key="1">
    <citation type="submission" date="2018-05" db="EMBL/GenBank/DDBJ databases">
        <title>The Hungate 1000. A catalogue of reference genomes from the rumen microbiome.</title>
        <authorList>
            <person name="Kelly W."/>
        </authorList>
    </citation>
    <scope>NUCLEOTIDE SEQUENCE [LARGE SCALE GENOMIC DNA]</scope>
    <source>
        <strain evidence="6 7">NLAE-zl-C242</strain>
    </source>
</reference>
<dbReference type="InterPro" id="IPR009057">
    <property type="entry name" value="Homeodomain-like_sf"/>
</dbReference>
<dbReference type="GO" id="GO:1901135">
    <property type="term" value="P:carbohydrate derivative metabolic process"/>
    <property type="evidence" value="ECO:0007669"/>
    <property type="project" value="InterPro"/>
</dbReference>
<dbReference type="Gene3D" id="3.40.50.10490">
    <property type="entry name" value="Glucose-6-phosphate isomerase like protein, domain 1"/>
    <property type="match status" value="1"/>
</dbReference>
<dbReference type="PROSITE" id="PS51071">
    <property type="entry name" value="HTH_RPIR"/>
    <property type="match status" value="1"/>
</dbReference>
<dbReference type="InterPro" id="IPR001347">
    <property type="entry name" value="SIS_dom"/>
</dbReference>
<dbReference type="GO" id="GO:0097367">
    <property type="term" value="F:carbohydrate derivative binding"/>
    <property type="evidence" value="ECO:0007669"/>
    <property type="project" value="InterPro"/>
</dbReference>
<dbReference type="EMBL" id="QGDL01000001">
    <property type="protein sequence ID" value="PWJ32459.1"/>
    <property type="molecule type" value="Genomic_DNA"/>
</dbReference>
<evidence type="ECO:0000313" key="6">
    <source>
        <dbReference type="EMBL" id="PWJ32459.1"/>
    </source>
</evidence>
<dbReference type="OrthoDB" id="9762536at2"/>
<proteinExistence type="predicted"/>
<organism evidence="6 7">
    <name type="scientific">Faecalicatena orotica</name>
    <dbReference type="NCBI Taxonomy" id="1544"/>
    <lineage>
        <taxon>Bacteria</taxon>
        <taxon>Bacillati</taxon>
        <taxon>Bacillota</taxon>
        <taxon>Clostridia</taxon>
        <taxon>Lachnospirales</taxon>
        <taxon>Lachnospiraceae</taxon>
        <taxon>Faecalicatena</taxon>
    </lineage>
</organism>
<dbReference type="GO" id="GO:0003677">
    <property type="term" value="F:DNA binding"/>
    <property type="evidence" value="ECO:0007669"/>
    <property type="project" value="UniProtKB-KW"/>
</dbReference>
<evidence type="ECO:0000256" key="3">
    <source>
        <dbReference type="ARBA" id="ARBA00023163"/>
    </source>
</evidence>
<keyword evidence="2" id="KW-0238">DNA-binding</keyword>
<dbReference type="SUPFAM" id="SSF46689">
    <property type="entry name" value="Homeodomain-like"/>
    <property type="match status" value="1"/>
</dbReference>